<dbReference type="PANTHER" id="PTHR38598">
    <property type="entry name" value="INNER MEMBRANE PROTEIN YJCH"/>
    <property type="match status" value="1"/>
</dbReference>
<dbReference type="PANTHER" id="PTHR38598:SF1">
    <property type="entry name" value="INNER MEMBRANE PROTEIN YJCH"/>
    <property type="match status" value="1"/>
</dbReference>
<dbReference type="RefSeq" id="WP_055208487.1">
    <property type="nucleotide sequence ID" value="NZ_CP061202.1"/>
</dbReference>
<dbReference type="InterPro" id="IPR052959">
    <property type="entry name" value="Inner_membrane_assoc"/>
</dbReference>
<name>A0A0Q0R366_RHOCA</name>
<dbReference type="InterPro" id="IPR007436">
    <property type="entry name" value="DUF485"/>
</dbReference>
<dbReference type="EMBL" id="FNAY01000008">
    <property type="protein sequence ID" value="SDF19650.1"/>
    <property type="molecule type" value="Genomic_DNA"/>
</dbReference>
<sequence length="97" mass="10657">MTPMHEKILAKPEFKALVARRNRFSLTLTALICAVYVAYIGFAILRPAAFAAPLLGSWSTGLIAGFGVLVLSFLLTGLYSHRANGEFDRMLKSVLRN</sequence>
<accession>A0A0Q0R366</accession>
<gene>
    <name evidence="1" type="ORF">SAMN04244550_01818</name>
</gene>
<dbReference type="Proteomes" id="UP000183812">
    <property type="component" value="Unassembled WGS sequence"/>
</dbReference>
<dbReference type="AlphaFoldDB" id="A0A0Q0R366"/>
<evidence type="ECO:0000313" key="2">
    <source>
        <dbReference type="Proteomes" id="UP000183812"/>
    </source>
</evidence>
<reference evidence="1 2" key="1">
    <citation type="submission" date="2016-10" db="EMBL/GenBank/DDBJ databases">
        <authorList>
            <person name="de Groot N.N."/>
        </authorList>
    </citation>
    <scope>NUCLEOTIDE SEQUENCE [LARGE SCALE GENOMIC DNA]</scope>
    <source>
        <strain evidence="2">DSM 938 / 37b4</strain>
    </source>
</reference>
<dbReference type="Pfam" id="PF04341">
    <property type="entry name" value="DUF485"/>
    <property type="match status" value="1"/>
</dbReference>
<dbReference type="OrthoDB" id="5297034at2"/>
<dbReference type="GO" id="GO:0005886">
    <property type="term" value="C:plasma membrane"/>
    <property type="evidence" value="ECO:0007669"/>
    <property type="project" value="TreeGrafter"/>
</dbReference>
<proteinExistence type="predicted"/>
<evidence type="ECO:0000313" key="1">
    <source>
        <dbReference type="EMBL" id="SDF19650.1"/>
    </source>
</evidence>
<organism evidence="1 2">
    <name type="scientific">Rhodobacter capsulatus</name>
    <name type="common">Rhodopseudomonas capsulata</name>
    <dbReference type="NCBI Taxonomy" id="1061"/>
    <lineage>
        <taxon>Bacteria</taxon>
        <taxon>Pseudomonadati</taxon>
        <taxon>Pseudomonadota</taxon>
        <taxon>Alphaproteobacteria</taxon>
        <taxon>Rhodobacterales</taxon>
        <taxon>Rhodobacter group</taxon>
        <taxon>Rhodobacter</taxon>
    </lineage>
</organism>
<protein>
    <submittedName>
        <fullName evidence="1">Uncharacterized membrane protein, DUF485 family</fullName>
    </submittedName>
</protein>